<evidence type="ECO:0000313" key="2">
    <source>
        <dbReference type="Proteomes" id="UP000246352"/>
    </source>
</evidence>
<gene>
    <name evidence="1" type="ORF">DFR52_102247</name>
</gene>
<organism evidence="1 2">
    <name type="scientific">Hoeflea marina</name>
    <dbReference type="NCBI Taxonomy" id="274592"/>
    <lineage>
        <taxon>Bacteria</taxon>
        <taxon>Pseudomonadati</taxon>
        <taxon>Pseudomonadota</taxon>
        <taxon>Alphaproteobacteria</taxon>
        <taxon>Hyphomicrobiales</taxon>
        <taxon>Rhizobiaceae</taxon>
        <taxon>Hoeflea</taxon>
    </lineage>
</organism>
<dbReference type="AlphaFoldDB" id="A0A317PRR7"/>
<protein>
    <submittedName>
        <fullName evidence="1">Uncharacterized protein DUF1801</fullName>
    </submittedName>
</protein>
<proteinExistence type="predicted"/>
<accession>A0A317PRR7</accession>
<sequence>MSVPPDPASRAVASPPPAEVAAGFDRHAAPLRDRLLALRALVFDTAASRPEIGPLLESLKWGEPSYTPERRRVGSSVRLGARTDGSVALCFICHTNLVETFRGLYSDDLCFEGNRAIICAPDAPLAAEPLGHCIALALTWHLRSR</sequence>
<dbReference type="RefSeq" id="WP_245415248.1">
    <property type="nucleotide sequence ID" value="NZ_QGTR01000002.1"/>
</dbReference>
<dbReference type="Proteomes" id="UP000246352">
    <property type="component" value="Unassembled WGS sequence"/>
</dbReference>
<dbReference type="EMBL" id="QGTR01000002">
    <property type="protein sequence ID" value="PWW01584.1"/>
    <property type="molecule type" value="Genomic_DNA"/>
</dbReference>
<dbReference type="SUPFAM" id="SSF159888">
    <property type="entry name" value="YdhG-like"/>
    <property type="match status" value="1"/>
</dbReference>
<keyword evidence="2" id="KW-1185">Reference proteome</keyword>
<comment type="caution">
    <text evidence="1">The sequence shown here is derived from an EMBL/GenBank/DDBJ whole genome shotgun (WGS) entry which is preliminary data.</text>
</comment>
<evidence type="ECO:0000313" key="1">
    <source>
        <dbReference type="EMBL" id="PWW01584.1"/>
    </source>
</evidence>
<name>A0A317PRR7_9HYPH</name>
<reference evidence="1 2" key="1">
    <citation type="submission" date="2018-05" db="EMBL/GenBank/DDBJ databases">
        <title>Genomic Encyclopedia of Type Strains, Phase IV (KMG-IV): sequencing the most valuable type-strain genomes for metagenomic binning, comparative biology and taxonomic classification.</title>
        <authorList>
            <person name="Goeker M."/>
        </authorList>
    </citation>
    <scope>NUCLEOTIDE SEQUENCE [LARGE SCALE GENOMIC DNA]</scope>
    <source>
        <strain evidence="1 2">DSM 16791</strain>
    </source>
</reference>